<name>A0A9P4XZW5_CRYP1</name>
<dbReference type="InterPro" id="IPR030048">
    <property type="entry name" value="SurE"/>
</dbReference>
<evidence type="ECO:0000256" key="2">
    <source>
        <dbReference type="ARBA" id="ARBA00022723"/>
    </source>
</evidence>
<organism evidence="7 8">
    <name type="scientific">Cryphonectria parasitica (strain ATCC 38755 / EP155)</name>
    <dbReference type="NCBI Taxonomy" id="660469"/>
    <lineage>
        <taxon>Eukaryota</taxon>
        <taxon>Fungi</taxon>
        <taxon>Dikarya</taxon>
        <taxon>Ascomycota</taxon>
        <taxon>Pezizomycotina</taxon>
        <taxon>Sordariomycetes</taxon>
        <taxon>Sordariomycetidae</taxon>
        <taxon>Diaporthales</taxon>
        <taxon>Cryphonectriaceae</taxon>
        <taxon>Cryphonectria-Endothia species complex</taxon>
        <taxon>Cryphonectria</taxon>
    </lineage>
</organism>
<evidence type="ECO:0000256" key="4">
    <source>
        <dbReference type="SAM" id="MobiDB-lite"/>
    </source>
</evidence>
<feature type="region of interest" description="Disordered" evidence="4">
    <location>
        <begin position="51"/>
        <end position="73"/>
    </location>
</feature>
<dbReference type="PANTHER" id="PTHR30457:SF0">
    <property type="entry name" value="PHOSPHATASE, PUTATIVE (AFU_ORTHOLOGUE AFUA_4G01070)-RELATED"/>
    <property type="match status" value="1"/>
</dbReference>
<evidence type="ECO:0000313" key="8">
    <source>
        <dbReference type="Proteomes" id="UP000803844"/>
    </source>
</evidence>
<dbReference type="GO" id="GO:0008252">
    <property type="term" value="F:nucleotidase activity"/>
    <property type="evidence" value="ECO:0007669"/>
    <property type="project" value="InterPro"/>
</dbReference>
<evidence type="ECO:0000256" key="3">
    <source>
        <dbReference type="ARBA" id="ARBA00022801"/>
    </source>
</evidence>
<evidence type="ECO:0000256" key="5">
    <source>
        <dbReference type="SAM" id="SignalP"/>
    </source>
</evidence>
<gene>
    <name evidence="7" type="ORF">M406DRAFT_341341</name>
</gene>
<dbReference type="Pfam" id="PF01975">
    <property type="entry name" value="SurE"/>
    <property type="match status" value="1"/>
</dbReference>
<keyword evidence="8" id="KW-1185">Reference proteome</keyword>
<dbReference type="PANTHER" id="PTHR30457">
    <property type="entry name" value="5'-NUCLEOTIDASE SURE"/>
    <property type="match status" value="1"/>
</dbReference>
<comment type="similarity">
    <text evidence="1">Belongs to the SurE nucleotidase family.</text>
</comment>
<protein>
    <submittedName>
        <fullName evidence="7">5'/3'-nucleotidase sure family protein</fullName>
    </submittedName>
</protein>
<keyword evidence="2" id="KW-0479">Metal-binding</keyword>
<dbReference type="SUPFAM" id="SSF64167">
    <property type="entry name" value="SurE-like"/>
    <property type="match status" value="1"/>
</dbReference>
<dbReference type="GeneID" id="63838778"/>
<dbReference type="Proteomes" id="UP000803844">
    <property type="component" value="Unassembled WGS sequence"/>
</dbReference>
<proteinExistence type="inferred from homology"/>
<evidence type="ECO:0000256" key="1">
    <source>
        <dbReference type="ARBA" id="ARBA00011062"/>
    </source>
</evidence>
<dbReference type="InterPro" id="IPR002828">
    <property type="entry name" value="SurE-like_Pase/nucleotidase"/>
</dbReference>
<dbReference type="Gene3D" id="3.40.1210.10">
    <property type="entry name" value="Survival protein SurE-like phosphatase/nucleotidase"/>
    <property type="match status" value="1"/>
</dbReference>
<feature type="domain" description="Survival protein SurE-like phosphatase/nucleotidase" evidence="6">
    <location>
        <begin position="20"/>
        <end position="217"/>
    </location>
</feature>
<dbReference type="GO" id="GO:0046872">
    <property type="term" value="F:metal ion binding"/>
    <property type="evidence" value="ECO:0007669"/>
    <property type="project" value="UniProtKB-KW"/>
</dbReference>
<evidence type="ECO:0000313" key="7">
    <source>
        <dbReference type="EMBL" id="KAF3763976.1"/>
    </source>
</evidence>
<dbReference type="InterPro" id="IPR036523">
    <property type="entry name" value="SurE-like_sf"/>
</dbReference>
<dbReference type="EMBL" id="MU032349">
    <property type="protein sequence ID" value="KAF3763976.1"/>
    <property type="molecule type" value="Genomic_DNA"/>
</dbReference>
<evidence type="ECO:0000259" key="6">
    <source>
        <dbReference type="Pfam" id="PF01975"/>
    </source>
</evidence>
<keyword evidence="5" id="KW-0732">Signal</keyword>
<reference evidence="7" key="1">
    <citation type="journal article" date="2020" name="Phytopathology">
        <title>Genome sequence of the chestnut blight fungus Cryphonectria parasitica EP155: A fundamental resource for an archetypical invasive plant pathogen.</title>
        <authorList>
            <person name="Crouch J.A."/>
            <person name="Dawe A."/>
            <person name="Aerts A."/>
            <person name="Barry K."/>
            <person name="Churchill A.C.L."/>
            <person name="Grimwood J."/>
            <person name="Hillman B."/>
            <person name="Milgroom M.G."/>
            <person name="Pangilinan J."/>
            <person name="Smith M."/>
            <person name="Salamov A."/>
            <person name="Schmutz J."/>
            <person name="Yadav J."/>
            <person name="Grigoriev I.V."/>
            <person name="Nuss D."/>
        </authorList>
    </citation>
    <scope>NUCLEOTIDE SEQUENCE</scope>
    <source>
        <strain evidence="7">EP155</strain>
    </source>
</reference>
<keyword evidence="3" id="KW-0378">Hydrolase</keyword>
<dbReference type="RefSeq" id="XP_040774937.1">
    <property type="nucleotide sequence ID" value="XM_040921649.1"/>
</dbReference>
<dbReference type="OrthoDB" id="4018688at2759"/>
<comment type="caution">
    <text evidence="7">The sequence shown here is derived from an EMBL/GenBank/DDBJ whole genome shotgun (WGS) entry which is preliminary data.</text>
</comment>
<dbReference type="AlphaFoldDB" id="A0A9P4XZW5"/>
<feature type="signal peptide" evidence="5">
    <location>
        <begin position="1"/>
        <end position="17"/>
    </location>
</feature>
<sequence length="297" mass="30781">MHPRALFWATFALTAHAANIILSNDDGWAEKNIRVLYDTLTTAGESVVISAPAEDESGSGSDNAPPTEVTDGCEFDSCPPGSPAVGSNSSMPRFNYVNSYPATAMLYGIQNSSLEFFGGPPDLAVAGFNVGDNTGLSVLISGTVGAATEASLEGIPAIAFSGSTGSQVAWTTATQTYQSVYAALSTNVTQTLIASGKPYLPDDIWLNVNYPSSNALQCSSAEDISFVLSRINAATLLAPADVETCGSRRLPVETLVVDFPGCYASISVGNATDKSDASAADQAVVLEKLQSILSCLP</sequence>
<accession>A0A9P4XZW5</accession>
<feature type="chain" id="PRO_5040273070" evidence="5">
    <location>
        <begin position="18"/>
        <end position="297"/>
    </location>
</feature>